<accession>A0A1N6DJA1</accession>
<sequence length="96" mass="10926">MQVSAYKSPKTEELYLYIPAGTAIEDLPDELLVFFGEPQHVIDFELTPERRMPRANPVEVLESIQSKGYYIQTPPSEKEKVADITLPDLSFDRAPD</sequence>
<evidence type="ECO:0000313" key="4">
    <source>
        <dbReference type="Proteomes" id="UP000198461"/>
    </source>
</evidence>
<feature type="domain" description="YcgL" evidence="2">
    <location>
        <begin position="1"/>
        <end position="85"/>
    </location>
</feature>
<dbReference type="EMBL" id="FSRE01000001">
    <property type="protein sequence ID" value="SIN70838.1"/>
    <property type="molecule type" value="Genomic_DNA"/>
</dbReference>
<dbReference type="PANTHER" id="PTHR38109">
    <property type="entry name" value="PROTEIN YCGL"/>
    <property type="match status" value="1"/>
</dbReference>
<dbReference type="SUPFAM" id="SSF160191">
    <property type="entry name" value="YcgL-like"/>
    <property type="match status" value="1"/>
</dbReference>
<dbReference type="HAMAP" id="MF_01866">
    <property type="entry name" value="UPF0745"/>
    <property type="match status" value="1"/>
</dbReference>
<name>A0A1N6DJA1_9GAMM</name>
<dbReference type="RefSeq" id="WP_074200530.1">
    <property type="nucleotide sequence ID" value="NZ_FSRE01000001.1"/>
</dbReference>
<proteinExistence type="inferred from homology"/>
<reference evidence="3 4" key="1">
    <citation type="submission" date="2016-11" db="EMBL/GenBank/DDBJ databases">
        <authorList>
            <person name="Jaros S."/>
            <person name="Januszkiewicz K."/>
            <person name="Wedrychowicz H."/>
        </authorList>
    </citation>
    <scope>NUCLEOTIDE SEQUENCE [LARGE SCALE GENOMIC DNA]</scope>
    <source>
        <strain evidence="3 4">DSM 17737</strain>
    </source>
</reference>
<keyword evidence="4" id="KW-1185">Reference proteome</keyword>
<dbReference type="Gene3D" id="3.10.510.20">
    <property type="entry name" value="YcgL domain"/>
    <property type="match status" value="1"/>
</dbReference>
<dbReference type="InterPro" id="IPR027354">
    <property type="entry name" value="YcgL_dom"/>
</dbReference>
<evidence type="ECO:0000256" key="1">
    <source>
        <dbReference type="HAMAP-Rule" id="MF_01866"/>
    </source>
</evidence>
<dbReference type="PROSITE" id="PS51648">
    <property type="entry name" value="YCGL"/>
    <property type="match status" value="1"/>
</dbReference>
<dbReference type="InterPro" id="IPR038068">
    <property type="entry name" value="YcgL-like_sf"/>
</dbReference>
<gene>
    <name evidence="3" type="ORF">SAMN05443662_0191</name>
</gene>
<dbReference type="PANTHER" id="PTHR38109:SF1">
    <property type="entry name" value="PROTEIN YCGL"/>
    <property type="match status" value="1"/>
</dbReference>
<protein>
    <recommendedName>
        <fullName evidence="1">YcgL domain-containing protein SAMN05443662_0191</fullName>
    </recommendedName>
</protein>
<evidence type="ECO:0000259" key="2">
    <source>
        <dbReference type="PROSITE" id="PS51648"/>
    </source>
</evidence>
<dbReference type="Pfam" id="PF05166">
    <property type="entry name" value="YcgL"/>
    <property type="match status" value="1"/>
</dbReference>
<organism evidence="3 4">
    <name type="scientific">Sulfurivirga caldicuralii</name>
    <dbReference type="NCBI Taxonomy" id="364032"/>
    <lineage>
        <taxon>Bacteria</taxon>
        <taxon>Pseudomonadati</taxon>
        <taxon>Pseudomonadota</taxon>
        <taxon>Gammaproteobacteria</taxon>
        <taxon>Thiotrichales</taxon>
        <taxon>Piscirickettsiaceae</taxon>
        <taxon>Sulfurivirga</taxon>
    </lineage>
</organism>
<dbReference type="Proteomes" id="UP000198461">
    <property type="component" value="Unassembled WGS sequence"/>
</dbReference>
<evidence type="ECO:0000313" key="3">
    <source>
        <dbReference type="EMBL" id="SIN70838.1"/>
    </source>
</evidence>
<dbReference type="OrthoDB" id="7062382at2"/>
<dbReference type="STRING" id="364032.SAMN05443662_0191"/>
<dbReference type="AlphaFoldDB" id="A0A1N6DJA1"/>